<dbReference type="PANTHER" id="PTHR10791:SF157">
    <property type="entry name" value="BIDIRECTIONAL SUGAR TRANSPORTER SWEET"/>
    <property type="match status" value="1"/>
</dbReference>
<dbReference type="FunFam" id="1.20.1280.290:FF:000003">
    <property type="entry name" value="Bidirectional sugar transporter SWEET"/>
    <property type="match status" value="1"/>
</dbReference>
<feature type="transmembrane region" description="Helical" evidence="10">
    <location>
        <begin position="12"/>
        <end position="35"/>
    </location>
</feature>
<keyword evidence="4" id="KW-1003">Cell membrane</keyword>
<comment type="subcellular location">
    <subcellularLocation>
        <location evidence="1">Cell membrane</location>
        <topology evidence="1">Multi-pass membrane protein</topology>
    </subcellularLocation>
</comment>
<keyword evidence="12" id="KW-1185">Reference proteome</keyword>
<organism evidence="11 12">
    <name type="scientific">Punica granatum</name>
    <name type="common">Pomegranate</name>
    <dbReference type="NCBI Taxonomy" id="22663"/>
    <lineage>
        <taxon>Eukaryota</taxon>
        <taxon>Viridiplantae</taxon>
        <taxon>Streptophyta</taxon>
        <taxon>Embryophyta</taxon>
        <taxon>Tracheophyta</taxon>
        <taxon>Spermatophyta</taxon>
        <taxon>Magnoliopsida</taxon>
        <taxon>eudicotyledons</taxon>
        <taxon>Gunneridae</taxon>
        <taxon>Pentapetalae</taxon>
        <taxon>rosids</taxon>
        <taxon>malvids</taxon>
        <taxon>Myrtales</taxon>
        <taxon>Lythraceae</taxon>
        <taxon>Punica</taxon>
    </lineage>
</organism>
<dbReference type="EMBL" id="PGOL01000438">
    <property type="protein sequence ID" value="PKI70516.1"/>
    <property type="molecule type" value="Genomic_DNA"/>
</dbReference>
<dbReference type="GO" id="GO:0051119">
    <property type="term" value="F:sugar transmembrane transporter activity"/>
    <property type="evidence" value="ECO:0007669"/>
    <property type="project" value="InterPro"/>
</dbReference>
<reference evidence="11 12" key="1">
    <citation type="submission" date="2017-11" db="EMBL/GenBank/DDBJ databases">
        <title>De-novo sequencing of pomegranate (Punica granatum L.) genome.</title>
        <authorList>
            <person name="Akparov Z."/>
            <person name="Amiraslanov A."/>
            <person name="Hajiyeva S."/>
            <person name="Abbasov M."/>
            <person name="Kaur K."/>
            <person name="Hamwieh A."/>
            <person name="Solovyev V."/>
            <person name="Salamov A."/>
            <person name="Braich B."/>
            <person name="Kosarev P."/>
            <person name="Mahmoud A."/>
            <person name="Hajiyev E."/>
            <person name="Babayeva S."/>
            <person name="Izzatullayeva V."/>
            <person name="Mammadov A."/>
            <person name="Mammadov A."/>
            <person name="Sharifova S."/>
            <person name="Ojaghi J."/>
            <person name="Eynullazada K."/>
            <person name="Bayramov B."/>
            <person name="Abdulazimova A."/>
            <person name="Shahmuradov I."/>
        </authorList>
    </citation>
    <scope>NUCLEOTIDE SEQUENCE [LARGE SCALE GENOMIC DNA]</scope>
    <source>
        <strain evidence="12">cv. AG2017</strain>
        <tissue evidence="11">Leaf</tissue>
    </source>
</reference>
<dbReference type="AlphaFoldDB" id="A0A2I0KRQ3"/>
<evidence type="ECO:0000313" key="11">
    <source>
        <dbReference type="EMBL" id="PKI70516.1"/>
    </source>
</evidence>
<feature type="transmembrane region" description="Helical" evidence="10">
    <location>
        <begin position="47"/>
        <end position="64"/>
    </location>
</feature>
<dbReference type="FunFam" id="1.20.1280.290:FF:000001">
    <property type="entry name" value="Bidirectional sugar transporter SWEET"/>
    <property type="match status" value="1"/>
</dbReference>
<dbReference type="Pfam" id="PF03083">
    <property type="entry name" value="MtN3_slv"/>
    <property type="match status" value="2"/>
</dbReference>
<protein>
    <recommendedName>
        <fullName evidence="13">Bidirectional sugar transporter SWEET</fullName>
    </recommendedName>
</protein>
<dbReference type="GO" id="GO:0005886">
    <property type="term" value="C:plasma membrane"/>
    <property type="evidence" value="ECO:0007669"/>
    <property type="project" value="UniProtKB-SubCell"/>
</dbReference>
<dbReference type="InterPro" id="IPR047664">
    <property type="entry name" value="SWEET"/>
</dbReference>
<feature type="transmembrane region" description="Helical" evidence="10">
    <location>
        <begin position="106"/>
        <end position="126"/>
    </location>
</feature>
<evidence type="ECO:0000313" key="12">
    <source>
        <dbReference type="Proteomes" id="UP000233551"/>
    </source>
</evidence>
<keyword evidence="7" id="KW-0677">Repeat</keyword>
<dbReference type="PANTHER" id="PTHR10791">
    <property type="entry name" value="RAG1-ACTIVATING PROTEIN 1"/>
    <property type="match status" value="1"/>
</dbReference>
<feature type="transmembrane region" description="Helical" evidence="10">
    <location>
        <begin position="70"/>
        <end position="94"/>
    </location>
</feature>
<proteinExistence type="inferred from homology"/>
<evidence type="ECO:0000256" key="7">
    <source>
        <dbReference type="ARBA" id="ARBA00022737"/>
    </source>
</evidence>
<evidence type="ECO:0000256" key="1">
    <source>
        <dbReference type="ARBA" id="ARBA00004651"/>
    </source>
</evidence>
<feature type="transmembrane region" description="Helical" evidence="10">
    <location>
        <begin position="132"/>
        <end position="156"/>
    </location>
</feature>
<dbReference type="InterPro" id="IPR004316">
    <property type="entry name" value="SWEET_rpt"/>
</dbReference>
<evidence type="ECO:0000256" key="3">
    <source>
        <dbReference type="ARBA" id="ARBA00022448"/>
    </source>
</evidence>
<dbReference type="Proteomes" id="UP000233551">
    <property type="component" value="Unassembled WGS sequence"/>
</dbReference>
<evidence type="ECO:0000256" key="5">
    <source>
        <dbReference type="ARBA" id="ARBA00022597"/>
    </source>
</evidence>
<keyword evidence="6 10" id="KW-0812">Transmembrane</keyword>
<keyword evidence="9 10" id="KW-0472">Membrane</keyword>
<dbReference type="STRING" id="22663.A0A2I0KRQ3"/>
<evidence type="ECO:0008006" key="13">
    <source>
        <dbReference type="Google" id="ProtNLM"/>
    </source>
</evidence>
<evidence type="ECO:0000256" key="2">
    <source>
        <dbReference type="ARBA" id="ARBA00007809"/>
    </source>
</evidence>
<feature type="transmembrane region" description="Helical" evidence="10">
    <location>
        <begin position="194"/>
        <end position="214"/>
    </location>
</feature>
<feature type="transmembrane region" description="Helical" evidence="10">
    <location>
        <begin position="168"/>
        <end position="188"/>
    </location>
</feature>
<comment type="similarity">
    <text evidence="2">Belongs to the SWEET sugar transporter family.</text>
</comment>
<evidence type="ECO:0000256" key="4">
    <source>
        <dbReference type="ARBA" id="ARBA00022475"/>
    </source>
</evidence>
<gene>
    <name evidence="11" type="ORF">CRG98_009021</name>
</gene>
<accession>A0A2I0KRQ3</accession>
<evidence type="ECO:0000256" key="9">
    <source>
        <dbReference type="ARBA" id="ARBA00023136"/>
    </source>
</evidence>
<evidence type="ECO:0000256" key="10">
    <source>
        <dbReference type="SAM" id="Phobius"/>
    </source>
</evidence>
<dbReference type="GO" id="GO:0008515">
    <property type="term" value="F:sucrose transmembrane transporter activity"/>
    <property type="evidence" value="ECO:0007669"/>
    <property type="project" value="UniProtKB-ARBA"/>
</dbReference>
<keyword evidence="8 10" id="KW-1133">Transmembrane helix</keyword>
<name>A0A2I0KRQ3_PUNGR</name>
<evidence type="ECO:0000256" key="6">
    <source>
        <dbReference type="ARBA" id="ARBA00022692"/>
    </source>
</evidence>
<keyword evidence="5" id="KW-0762">Sugar transport</keyword>
<keyword evidence="3" id="KW-0813">Transport</keyword>
<evidence type="ECO:0000256" key="8">
    <source>
        <dbReference type="ARBA" id="ARBA00022989"/>
    </source>
</evidence>
<comment type="caution">
    <text evidence="11">The sequence shown here is derived from an EMBL/GenBank/DDBJ whole genome shotgun (WGS) entry which is preliminary data.</text>
</comment>
<dbReference type="Gene3D" id="1.20.1280.290">
    <property type="match status" value="2"/>
</dbReference>
<sequence length="358" mass="39541">MAGITNENLAIVFGVLGNIFSILVYLAPMPTFYRIFRRKSTEGFHSIPYSMALFSAMLLLYYAFLKVKGAFLLVTINCIGFAIESVYLLIFMIYASKKAKIQSGKLLLGLNVGAYGLIVVLTHLLTEGPQRITVVGWICAFFSVIVFAAPLSIMGIVIRTKSVEFMPFWLSFFLTLCAVMWFFYGLLIKDYYVATPNVLGFAFGIAQMTMYMLYRDPKGMILPESFGRCTIAALPITECKKVNISIGIKEPVKPTETVVPSCGPDHGSPNLNNKEHSVYYALKGPLAPVEGDACRSYWFFYRGLLRCPTHVALLGPSPCPIGGSPSLGIGPFAQGLNRARPQQIANGRLACVSYCRLY</sequence>